<dbReference type="Proteomes" id="UP000324222">
    <property type="component" value="Unassembled WGS sequence"/>
</dbReference>
<protein>
    <submittedName>
        <fullName evidence="1">Uncharacterized protein</fullName>
    </submittedName>
</protein>
<dbReference type="AlphaFoldDB" id="A0A5B7II34"/>
<dbReference type="EMBL" id="VSRR010067469">
    <property type="protein sequence ID" value="MPC85141.1"/>
    <property type="molecule type" value="Genomic_DNA"/>
</dbReference>
<reference evidence="1 2" key="1">
    <citation type="submission" date="2019-05" db="EMBL/GenBank/DDBJ databases">
        <title>Another draft genome of Portunus trituberculatus and its Hox gene families provides insights of decapod evolution.</title>
        <authorList>
            <person name="Jeong J.-H."/>
            <person name="Song I."/>
            <person name="Kim S."/>
            <person name="Choi T."/>
            <person name="Kim D."/>
            <person name="Ryu S."/>
            <person name="Kim W."/>
        </authorList>
    </citation>
    <scope>NUCLEOTIDE SEQUENCE [LARGE SCALE GENOMIC DNA]</scope>
    <source>
        <tissue evidence="1">Muscle</tissue>
    </source>
</reference>
<keyword evidence="2" id="KW-1185">Reference proteome</keyword>
<sequence>MQVCMSARCPPARRYTCLYTCTYKCSRRGYKAPPRCSCRRAPPSSSRA</sequence>
<gene>
    <name evidence="1" type="ORF">E2C01_079904</name>
</gene>
<organism evidence="1 2">
    <name type="scientific">Portunus trituberculatus</name>
    <name type="common">Swimming crab</name>
    <name type="synonym">Neptunus trituberculatus</name>
    <dbReference type="NCBI Taxonomy" id="210409"/>
    <lineage>
        <taxon>Eukaryota</taxon>
        <taxon>Metazoa</taxon>
        <taxon>Ecdysozoa</taxon>
        <taxon>Arthropoda</taxon>
        <taxon>Crustacea</taxon>
        <taxon>Multicrustacea</taxon>
        <taxon>Malacostraca</taxon>
        <taxon>Eumalacostraca</taxon>
        <taxon>Eucarida</taxon>
        <taxon>Decapoda</taxon>
        <taxon>Pleocyemata</taxon>
        <taxon>Brachyura</taxon>
        <taxon>Eubrachyura</taxon>
        <taxon>Portunoidea</taxon>
        <taxon>Portunidae</taxon>
        <taxon>Portuninae</taxon>
        <taxon>Portunus</taxon>
    </lineage>
</organism>
<evidence type="ECO:0000313" key="1">
    <source>
        <dbReference type="EMBL" id="MPC85141.1"/>
    </source>
</evidence>
<accession>A0A5B7II34</accession>
<comment type="caution">
    <text evidence="1">The sequence shown here is derived from an EMBL/GenBank/DDBJ whole genome shotgun (WGS) entry which is preliminary data.</text>
</comment>
<name>A0A5B7II34_PORTR</name>
<proteinExistence type="predicted"/>
<evidence type="ECO:0000313" key="2">
    <source>
        <dbReference type="Proteomes" id="UP000324222"/>
    </source>
</evidence>